<evidence type="ECO:0000259" key="1">
    <source>
        <dbReference type="Pfam" id="PF12867"/>
    </source>
</evidence>
<dbReference type="EMBL" id="BARS01051223">
    <property type="protein sequence ID" value="GAG53518.1"/>
    <property type="molecule type" value="Genomic_DNA"/>
</dbReference>
<accession>X0YZ68</accession>
<name>X0YZ68_9ZZZZ</name>
<sequence length="161" mass="17978">PTSIRAQVARLDLAVEALAGSVASLTQEAFVATRGSWSPRDILAHLAGWNRYVIEGSGQLRKGELPFYDIDPGENYSNVNAVLVREYSSTEKPELLAELRATARELGQHLLALDPEAWDRDYGVRHRGATITVRNTVDELIEDYAHHTAQIEEWEARDPGR</sequence>
<dbReference type="Gene3D" id="1.20.120.450">
    <property type="entry name" value="dinb family like domain"/>
    <property type="match status" value="1"/>
</dbReference>
<dbReference type="InterPro" id="IPR034660">
    <property type="entry name" value="DinB/YfiT-like"/>
</dbReference>
<evidence type="ECO:0000313" key="2">
    <source>
        <dbReference type="EMBL" id="GAG53518.1"/>
    </source>
</evidence>
<dbReference type="SUPFAM" id="SSF109854">
    <property type="entry name" value="DinB/YfiT-like putative metalloenzymes"/>
    <property type="match status" value="1"/>
</dbReference>
<gene>
    <name evidence="2" type="ORF">S01H1_76336</name>
</gene>
<dbReference type="Pfam" id="PF12867">
    <property type="entry name" value="DinB_2"/>
    <property type="match status" value="1"/>
</dbReference>
<feature type="non-terminal residue" evidence="2">
    <location>
        <position position="1"/>
    </location>
</feature>
<organism evidence="2">
    <name type="scientific">marine sediment metagenome</name>
    <dbReference type="NCBI Taxonomy" id="412755"/>
    <lineage>
        <taxon>unclassified sequences</taxon>
        <taxon>metagenomes</taxon>
        <taxon>ecological metagenomes</taxon>
    </lineage>
</organism>
<protein>
    <recommendedName>
        <fullName evidence="1">DinB-like domain-containing protein</fullName>
    </recommendedName>
</protein>
<proteinExistence type="predicted"/>
<comment type="caution">
    <text evidence="2">The sequence shown here is derived from an EMBL/GenBank/DDBJ whole genome shotgun (WGS) entry which is preliminary data.</text>
</comment>
<dbReference type="AlphaFoldDB" id="X0YZ68"/>
<reference evidence="2" key="1">
    <citation type="journal article" date="2014" name="Front. Microbiol.">
        <title>High frequency of phylogenetically diverse reductive dehalogenase-homologous genes in deep subseafloor sedimentary metagenomes.</title>
        <authorList>
            <person name="Kawai M."/>
            <person name="Futagami T."/>
            <person name="Toyoda A."/>
            <person name="Takaki Y."/>
            <person name="Nishi S."/>
            <person name="Hori S."/>
            <person name="Arai W."/>
            <person name="Tsubouchi T."/>
            <person name="Morono Y."/>
            <person name="Uchiyama I."/>
            <person name="Ito T."/>
            <person name="Fujiyama A."/>
            <person name="Inagaki F."/>
            <person name="Takami H."/>
        </authorList>
    </citation>
    <scope>NUCLEOTIDE SEQUENCE</scope>
    <source>
        <strain evidence="2">Expedition CK06-06</strain>
    </source>
</reference>
<dbReference type="InterPro" id="IPR024775">
    <property type="entry name" value="DinB-like"/>
</dbReference>
<feature type="domain" description="DinB-like" evidence="1">
    <location>
        <begin position="11"/>
        <end position="151"/>
    </location>
</feature>